<evidence type="ECO:0000259" key="2">
    <source>
        <dbReference type="Pfam" id="PF03847"/>
    </source>
</evidence>
<name>A0A0N5AZR5_9BILA</name>
<dbReference type="CDD" id="cd07981">
    <property type="entry name" value="HFD_TAF12"/>
    <property type="match status" value="1"/>
</dbReference>
<evidence type="ECO:0000256" key="1">
    <source>
        <dbReference type="ARBA" id="ARBA00017484"/>
    </source>
</evidence>
<dbReference type="PANTHER" id="PTHR21614">
    <property type="entry name" value="SHORT COILED COIL PROTEIN"/>
    <property type="match status" value="1"/>
</dbReference>
<dbReference type="Proteomes" id="UP000046393">
    <property type="component" value="Unplaced"/>
</dbReference>
<keyword evidence="3" id="KW-1185">Reference proteome</keyword>
<dbReference type="InterPro" id="IPR009072">
    <property type="entry name" value="Histone-fold"/>
</dbReference>
<organism evidence="3 4">
    <name type="scientific">Syphacia muris</name>
    <dbReference type="NCBI Taxonomy" id="451379"/>
    <lineage>
        <taxon>Eukaryota</taxon>
        <taxon>Metazoa</taxon>
        <taxon>Ecdysozoa</taxon>
        <taxon>Nematoda</taxon>
        <taxon>Chromadorea</taxon>
        <taxon>Rhabditida</taxon>
        <taxon>Spirurina</taxon>
        <taxon>Oxyuridomorpha</taxon>
        <taxon>Oxyuroidea</taxon>
        <taxon>Oxyuridae</taxon>
        <taxon>Syphacia</taxon>
    </lineage>
</organism>
<dbReference type="WBParaSite" id="SMUV_0001049401-mRNA-1">
    <property type="protein sequence ID" value="SMUV_0001049401-mRNA-1"/>
    <property type="gene ID" value="SMUV_0001049401"/>
</dbReference>
<dbReference type="PANTHER" id="PTHR21614:SF0">
    <property type="entry name" value="GEO08385P1"/>
    <property type="match status" value="1"/>
</dbReference>
<dbReference type="Gene3D" id="1.10.20.10">
    <property type="entry name" value="Histone, subunit A"/>
    <property type="match status" value="1"/>
</dbReference>
<sequence length="184" mass="20616">MPTLSAGRPVVQLRVEGNRILSSSELRQQPESKVAIITTNGIPLSRASVTPVQQVIFQNNVTYTGALLEKARLDDLMKQIDPSTIIEDPAKDALLEFMDDFVEEVIERTCQVSHHRGAEMIETKDVEYVLEKYFKIPRFPKGNGIAELLRGEGDVGFSEKLSRSAHFAAHNQRLSVINKTIKKI</sequence>
<evidence type="ECO:0000313" key="4">
    <source>
        <dbReference type="WBParaSite" id="SMUV_0001049401-mRNA-1"/>
    </source>
</evidence>
<protein>
    <recommendedName>
        <fullName evidence="1">Transcription initiation factor TFIID subunit 12</fullName>
    </recommendedName>
</protein>
<evidence type="ECO:0000313" key="3">
    <source>
        <dbReference type="Proteomes" id="UP000046393"/>
    </source>
</evidence>
<dbReference type="GO" id="GO:0005669">
    <property type="term" value="C:transcription factor TFIID complex"/>
    <property type="evidence" value="ECO:0007669"/>
    <property type="project" value="InterPro"/>
</dbReference>
<dbReference type="GO" id="GO:0046982">
    <property type="term" value="F:protein heterodimerization activity"/>
    <property type="evidence" value="ECO:0007669"/>
    <property type="project" value="InterPro"/>
</dbReference>
<accession>A0A0N5AZR5</accession>
<dbReference type="AlphaFoldDB" id="A0A0N5AZR5"/>
<dbReference type="SUPFAM" id="SSF47113">
    <property type="entry name" value="Histone-fold"/>
    <property type="match status" value="1"/>
</dbReference>
<dbReference type="GO" id="GO:0006352">
    <property type="term" value="P:DNA-templated transcription initiation"/>
    <property type="evidence" value="ECO:0007669"/>
    <property type="project" value="InterPro"/>
</dbReference>
<proteinExistence type="predicted"/>
<dbReference type="GO" id="GO:0005802">
    <property type="term" value="C:trans-Golgi network"/>
    <property type="evidence" value="ECO:0007669"/>
    <property type="project" value="TreeGrafter"/>
</dbReference>
<dbReference type="InterPro" id="IPR003228">
    <property type="entry name" value="TFIID_TAF12_dom"/>
</dbReference>
<reference evidence="4" key="1">
    <citation type="submission" date="2017-02" db="UniProtKB">
        <authorList>
            <consortium name="WormBaseParasite"/>
        </authorList>
    </citation>
    <scope>IDENTIFICATION</scope>
</reference>
<feature type="domain" description="Transcription initiation factor TFIID subunit 12" evidence="2">
    <location>
        <begin position="70"/>
        <end position="136"/>
    </location>
</feature>
<dbReference type="Pfam" id="PF03847">
    <property type="entry name" value="TFIID_20kDa"/>
    <property type="match status" value="1"/>
</dbReference>
<dbReference type="STRING" id="451379.A0A0N5AZR5"/>